<evidence type="ECO:0000259" key="2">
    <source>
        <dbReference type="PROSITE" id="PS50887"/>
    </source>
</evidence>
<evidence type="ECO:0000259" key="1">
    <source>
        <dbReference type="PROSITE" id="PS50112"/>
    </source>
</evidence>
<gene>
    <name evidence="3" type="ORF">CLH62_15825</name>
</gene>
<dbReference type="NCBIfam" id="TIGR00254">
    <property type="entry name" value="GGDEF"/>
    <property type="match status" value="1"/>
</dbReference>
<protein>
    <submittedName>
        <fullName evidence="3">Diguanylate cyclase</fullName>
    </submittedName>
</protein>
<dbReference type="Pfam" id="PF00990">
    <property type="entry name" value="GGDEF"/>
    <property type="match status" value="1"/>
</dbReference>
<dbReference type="RefSeq" id="WP_099619152.1">
    <property type="nucleotide sequence ID" value="NZ_KZ319341.1"/>
</dbReference>
<dbReference type="Gene3D" id="3.30.450.40">
    <property type="match status" value="1"/>
</dbReference>
<dbReference type="PROSITE" id="PS50112">
    <property type="entry name" value="PAS"/>
    <property type="match status" value="1"/>
</dbReference>
<dbReference type="PROSITE" id="PS50887">
    <property type="entry name" value="GGDEF"/>
    <property type="match status" value="1"/>
</dbReference>
<dbReference type="SUPFAM" id="SSF55073">
    <property type="entry name" value="Nucleotide cyclase"/>
    <property type="match status" value="1"/>
</dbReference>
<dbReference type="SMART" id="SM00091">
    <property type="entry name" value="PAS"/>
    <property type="match status" value="1"/>
</dbReference>
<dbReference type="AlphaFoldDB" id="A0A2G1VC91"/>
<dbReference type="InterPro" id="IPR000014">
    <property type="entry name" value="PAS"/>
</dbReference>
<organism evidence="3 4">
    <name type="scientific">Marinobacter guineae</name>
    <dbReference type="NCBI Taxonomy" id="432303"/>
    <lineage>
        <taxon>Bacteria</taxon>
        <taxon>Pseudomonadati</taxon>
        <taxon>Pseudomonadota</taxon>
        <taxon>Gammaproteobacteria</taxon>
        <taxon>Pseudomonadales</taxon>
        <taxon>Marinobacteraceae</taxon>
        <taxon>Marinobacter</taxon>
    </lineage>
</organism>
<dbReference type="NCBIfam" id="TIGR00229">
    <property type="entry name" value="sensory_box"/>
    <property type="match status" value="1"/>
</dbReference>
<dbReference type="OrthoDB" id="766410at2"/>
<dbReference type="SMART" id="SM00267">
    <property type="entry name" value="GGDEF"/>
    <property type="match status" value="1"/>
</dbReference>
<dbReference type="CDD" id="cd00130">
    <property type="entry name" value="PAS"/>
    <property type="match status" value="1"/>
</dbReference>
<feature type="domain" description="PAS" evidence="1">
    <location>
        <begin position="5"/>
        <end position="75"/>
    </location>
</feature>
<dbReference type="Proteomes" id="UP000229044">
    <property type="component" value="Unassembled WGS sequence"/>
</dbReference>
<keyword evidence="4" id="KW-1185">Reference proteome</keyword>
<dbReference type="InterPro" id="IPR000160">
    <property type="entry name" value="GGDEF_dom"/>
</dbReference>
<dbReference type="InterPro" id="IPR052163">
    <property type="entry name" value="DGC-Regulatory_Protein"/>
</dbReference>
<dbReference type="InterPro" id="IPR003018">
    <property type="entry name" value="GAF"/>
</dbReference>
<dbReference type="InterPro" id="IPR029787">
    <property type="entry name" value="Nucleotide_cyclase"/>
</dbReference>
<dbReference type="PANTHER" id="PTHR46663:SF2">
    <property type="entry name" value="GGDEF DOMAIN-CONTAINING PROTEIN"/>
    <property type="match status" value="1"/>
</dbReference>
<dbReference type="Gene3D" id="3.30.450.20">
    <property type="entry name" value="PAS domain"/>
    <property type="match status" value="1"/>
</dbReference>
<dbReference type="InterPro" id="IPR043128">
    <property type="entry name" value="Rev_trsase/Diguanyl_cyclase"/>
</dbReference>
<evidence type="ECO:0000313" key="3">
    <source>
        <dbReference type="EMBL" id="PHQ24376.1"/>
    </source>
</evidence>
<dbReference type="SUPFAM" id="SSF55785">
    <property type="entry name" value="PYP-like sensor domain (PAS domain)"/>
    <property type="match status" value="1"/>
</dbReference>
<dbReference type="InterPro" id="IPR029016">
    <property type="entry name" value="GAF-like_dom_sf"/>
</dbReference>
<dbReference type="Pfam" id="PF01590">
    <property type="entry name" value="GAF"/>
    <property type="match status" value="1"/>
</dbReference>
<dbReference type="SMART" id="SM00065">
    <property type="entry name" value="GAF"/>
    <property type="match status" value="1"/>
</dbReference>
<evidence type="ECO:0000313" key="4">
    <source>
        <dbReference type="Proteomes" id="UP000229044"/>
    </source>
</evidence>
<dbReference type="PANTHER" id="PTHR46663">
    <property type="entry name" value="DIGUANYLATE CYCLASE DGCT-RELATED"/>
    <property type="match status" value="1"/>
</dbReference>
<accession>A0A2G1VC91</accession>
<dbReference type="EMBL" id="NTFI01000005">
    <property type="protein sequence ID" value="PHQ24376.1"/>
    <property type="molecule type" value="Genomic_DNA"/>
</dbReference>
<dbReference type="Pfam" id="PF08447">
    <property type="entry name" value="PAS_3"/>
    <property type="match status" value="1"/>
</dbReference>
<feature type="domain" description="GGDEF" evidence="2">
    <location>
        <begin position="318"/>
        <end position="443"/>
    </location>
</feature>
<dbReference type="SUPFAM" id="SSF55781">
    <property type="entry name" value="GAF domain-like"/>
    <property type="match status" value="1"/>
</dbReference>
<comment type="caution">
    <text evidence="3">The sequence shown here is derived from an EMBL/GenBank/DDBJ whole genome shotgun (WGS) entry which is preliminary data.</text>
</comment>
<dbReference type="InterPro" id="IPR035965">
    <property type="entry name" value="PAS-like_dom_sf"/>
</dbReference>
<proteinExistence type="predicted"/>
<name>A0A2G1VC91_9GAMM</name>
<sequence length="443" mass="49267">MTIDFKALYPKLINLLLDTVFVVDEFGQIVFISDACEQLLGYSASEMTDTRILDYIHPDDLDRTLAAARNVMSGQSHSDFENRYLHKDGSIVHILWSARWSDQDRLRIAVARNVTALRREDQTRNALYRISEAAHAADTIRTLCDGVREVIRELFPESDLCLAFYDAGRGMLSVPDWSAGPSSGWIDKPMETGTAIADVISAGQALVASRDPVRHGVGLNDLTQPDGANWLGVPLMSRDAALGALVIENPSPGTRYRKADQALLQFVATQLATVFERKRAEERLRFMAHHDGLTGLTNRSLFYDRLEMALRSAGRNEGRLALLYLDLNDFKKINDTEGHEAGDQLLIEMARRLEDCTRDTDTVARMGGDEFTVLLTDVHGHHSVETAVAKISELMSLPMNLEGKAFHVSCSIGTALYPEDGLTARELLSKADANMYLSKRHTT</sequence>
<dbReference type="Gene3D" id="3.30.70.270">
    <property type="match status" value="1"/>
</dbReference>
<dbReference type="CDD" id="cd01949">
    <property type="entry name" value="GGDEF"/>
    <property type="match status" value="1"/>
</dbReference>
<reference evidence="3 4" key="1">
    <citation type="submission" date="2017-09" db="EMBL/GenBank/DDBJ databases">
        <title>The draft genome sequences of Marinobacter guineae M3B.</title>
        <authorList>
            <person name="Cao J."/>
        </authorList>
    </citation>
    <scope>NUCLEOTIDE SEQUENCE [LARGE SCALE GENOMIC DNA]</scope>
    <source>
        <strain evidence="3 4">M3B</strain>
    </source>
</reference>
<dbReference type="InterPro" id="IPR013655">
    <property type="entry name" value="PAS_fold_3"/>
</dbReference>